<organism evidence="1 2">
    <name type="scientific">Umboniibacter marinipuniceus</name>
    <dbReference type="NCBI Taxonomy" id="569599"/>
    <lineage>
        <taxon>Bacteria</taxon>
        <taxon>Pseudomonadati</taxon>
        <taxon>Pseudomonadota</taxon>
        <taxon>Gammaproteobacteria</taxon>
        <taxon>Cellvibrionales</taxon>
        <taxon>Cellvibrionaceae</taxon>
        <taxon>Umboniibacter</taxon>
    </lineage>
</organism>
<proteinExistence type="predicted"/>
<sequence length="51" mass="5637">MMIVKPMVLTTSDRALLPSLITSMQSPSNTSFDVFGCFLYSFDMVSVRSAL</sequence>
<reference evidence="1 2" key="1">
    <citation type="submission" date="2018-10" db="EMBL/GenBank/DDBJ databases">
        <title>Genomic Encyclopedia of Type Strains, Phase IV (KMG-IV): sequencing the most valuable type-strain genomes for metagenomic binning, comparative biology and taxonomic classification.</title>
        <authorList>
            <person name="Goeker M."/>
        </authorList>
    </citation>
    <scope>NUCLEOTIDE SEQUENCE [LARGE SCALE GENOMIC DNA]</scope>
    <source>
        <strain evidence="1 2">DSM 25080</strain>
    </source>
</reference>
<evidence type="ECO:0000313" key="1">
    <source>
        <dbReference type="EMBL" id="RMA78752.1"/>
    </source>
</evidence>
<dbReference type="Proteomes" id="UP000267187">
    <property type="component" value="Unassembled WGS sequence"/>
</dbReference>
<name>A0A3M0AHQ6_9GAMM</name>
<accession>A0A3M0AHQ6</accession>
<comment type="caution">
    <text evidence="1">The sequence shown here is derived from an EMBL/GenBank/DDBJ whole genome shotgun (WGS) entry which is preliminary data.</text>
</comment>
<evidence type="ECO:0000313" key="2">
    <source>
        <dbReference type="Proteomes" id="UP000267187"/>
    </source>
</evidence>
<dbReference type="EMBL" id="REFJ01000005">
    <property type="protein sequence ID" value="RMA78752.1"/>
    <property type="molecule type" value="Genomic_DNA"/>
</dbReference>
<keyword evidence="2" id="KW-1185">Reference proteome</keyword>
<protein>
    <submittedName>
        <fullName evidence="1">Uncharacterized protein</fullName>
    </submittedName>
</protein>
<dbReference type="AlphaFoldDB" id="A0A3M0AHQ6"/>
<gene>
    <name evidence="1" type="ORF">DFR27_2090</name>
</gene>